<feature type="domain" description="ATPase F1/V1/A1 complex alpha/beta subunit nucleotide-binding" evidence="9">
    <location>
        <begin position="139"/>
        <end position="357"/>
    </location>
</feature>
<dbReference type="SUPFAM" id="SSF52540">
    <property type="entry name" value="P-loop containing nucleoside triphosphate hydrolases"/>
    <property type="match status" value="1"/>
</dbReference>
<dbReference type="PANTHER" id="PTHR43389">
    <property type="entry name" value="V-TYPE PROTON ATPASE SUBUNIT B"/>
    <property type="match status" value="1"/>
</dbReference>
<sequence>MATLERAKMITKATRQITGTRGVLVFVKALGGISYGELVEIDVDGDIRLGQVIDVSKDTAVIQVFGSSLGIAAGRTMIRFRGETLSIPVSIDMLGRIFDGLARPIDGGPPVVPEDYLDIHGAPLNPAIRIPPSEFIETGISVIDGMLTLVRGQKLPIFSGSGLPHNRIAMQVVRQAAVKGSGERFAVVFGAIGVTHEEAMYFLNELRSMGALDRTIAFIAPASASTVEKLALPRVALTAAEFLAWRYDMHLLTILTDMTNYCEALKEVSAAREEVPGRRGYPGYMYTDLATIYERAGRAMGRKGSMTIMPILTMPDDDITHPIPDLTGYITEGQIVLSRDMWRKGIYPPVDVFLSLSRLMKEGIGPGKTREDHREVFAQLTAAYSEGVYLRELVTIVGTESLTARDRKYLEFADLYERRFINQGEYERRAIEQTLDIAWELFATLPEEELRQMRPETIRKYHPKYRKGVGS</sequence>
<dbReference type="GO" id="GO:0046961">
    <property type="term" value="F:proton-transporting ATPase activity, rotational mechanism"/>
    <property type="evidence" value="ECO:0007669"/>
    <property type="project" value="TreeGrafter"/>
</dbReference>
<gene>
    <name evidence="8" type="primary">atpB</name>
    <name evidence="12" type="ORF">ENO26_05585</name>
</gene>
<dbReference type="CDD" id="cd18112">
    <property type="entry name" value="ATP-synt_V_A-type_beta_C"/>
    <property type="match status" value="1"/>
</dbReference>
<dbReference type="EMBL" id="DSEU01000040">
    <property type="protein sequence ID" value="HEM67020.1"/>
    <property type="molecule type" value="Genomic_DNA"/>
</dbReference>
<dbReference type="InterPro" id="IPR004100">
    <property type="entry name" value="ATPase_F1/V1/A1_a/bsu_N"/>
</dbReference>
<comment type="function">
    <text evidence="8">Component of the A-type ATP synthase that produces ATP from ADP in the presence of a proton gradient across the membrane. The B chain is a regulatory subunit.</text>
</comment>
<keyword evidence="7 8" id="KW-0066">ATP synthesis</keyword>
<proteinExistence type="inferred from homology"/>
<evidence type="ECO:0000259" key="10">
    <source>
        <dbReference type="Pfam" id="PF02874"/>
    </source>
</evidence>
<evidence type="ECO:0000256" key="3">
    <source>
        <dbReference type="ARBA" id="ARBA00022475"/>
    </source>
</evidence>
<keyword evidence="2 8" id="KW-0813">Transport</keyword>
<keyword evidence="3 8" id="KW-1003">Cell membrane</keyword>
<name>A0A7J2U2E5_9CREN</name>
<evidence type="ECO:0000256" key="8">
    <source>
        <dbReference type="HAMAP-Rule" id="MF_00310"/>
    </source>
</evidence>
<dbReference type="Pfam" id="PF02874">
    <property type="entry name" value="ATP-synt_ab_N"/>
    <property type="match status" value="1"/>
</dbReference>
<keyword evidence="6 8" id="KW-0472">Membrane</keyword>
<dbReference type="GO" id="GO:0046933">
    <property type="term" value="F:proton-transporting ATP synthase activity, rotational mechanism"/>
    <property type="evidence" value="ECO:0007669"/>
    <property type="project" value="UniProtKB-UniRule"/>
</dbReference>
<comment type="caution">
    <text evidence="12">The sequence shown here is derived from an EMBL/GenBank/DDBJ whole genome shotgun (WGS) entry which is preliminary data.</text>
</comment>
<dbReference type="PANTHER" id="PTHR43389:SF4">
    <property type="entry name" value="V-TYPE PROTON ATPASE SUBUNIT B"/>
    <property type="match status" value="1"/>
</dbReference>
<comment type="subunit">
    <text evidence="8">Has multiple subunits with at least A(3), B(3), C, D, E, F, H, I and proteolipid K(x).</text>
</comment>
<evidence type="ECO:0000259" key="9">
    <source>
        <dbReference type="Pfam" id="PF00006"/>
    </source>
</evidence>
<dbReference type="InterPro" id="IPR022879">
    <property type="entry name" value="V-ATPase_su_B/beta"/>
</dbReference>
<dbReference type="NCBIfam" id="NF003235">
    <property type="entry name" value="PRK04196.1"/>
    <property type="match status" value="1"/>
</dbReference>
<dbReference type="Pfam" id="PF00006">
    <property type="entry name" value="ATP-synt_ab"/>
    <property type="match status" value="1"/>
</dbReference>
<dbReference type="InterPro" id="IPR000194">
    <property type="entry name" value="ATPase_F1/V1/A1_a/bsu_nucl-bd"/>
</dbReference>
<evidence type="ECO:0000256" key="2">
    <source>
        <dbReference type="ARBA" id="ARBA00022448"/>
    </source>
</evidence>
<keyword evidence="5 8" id="KW-0406">Ion transport</keyword>
<evidence type="ECO:0000256" key="1">
    <source>
        <dbReference type="ARBA" id="ARBA00008936"/>
    </source>
</evidence>
<dbReference type="GO" id="GO:0005524">
    <property type="term" value="F:ATP binding"/>
    <property type="evidence" value="ECO:0007669"/>
    <property type="project" value="UniProtKB-UniRule"/>
</dbReference>
<reference evidence="12" key="1">
    <citation type="journal article" date="2020" name="mSystems">
        <title>Genome- and Community-Level Interaction Insights into Carbon Utilization and Element Cycling Functions of Hydrothermarchaeota in Hydrothermal Sediment.</title>
        <authorList>
            <person name="Zhou Z."/>
            <person name="Liu Y."/>
            <person name="Xu W."/>
            <person name="Pan J."/>
            <person name="Luo Z.H."/>
            <person name="Li M."/>
        </authorList>
    </citation>
    <scope>NUCLEOTIDE SEQUENCE [LARGE SCALE GENOMIC DNA]</scope>
    <source>
        <strain evidence="12">SpSt-125</strain>
    </source>
</reference>
<dbReference type="GO" id="GO:0042777">
    <property type="term" value="P:proton motive force-driven plasma membrane ATP synthesis"/>
    <property type="evidence" value="ECO:0007669"/>
    <property type="project" value="UniProtKB-UniRule"/>
</dbReference>
<evidence type="ECO:0000313" key="12">
    <source>
        <dbReference type="EMBL" id="HEM67020.1"/>
    </source>
</evidence>
<dbReference type="CDD" id="cd18118">
    <property type="entry name" value="ATP-synt_V_A-type_beta_N"/>
    <property type="match status" value="1"/>
</dbReference>
<dbReference type="GO" id="GO:0005886">
    <property type="term" value="C:plasma membrane"/>
    <property type="evidence" value="ECO:0007669"/>
    <property type="project" value="UniProtKB-SubCell"/>
</dbReference>
<organism evidence="12">
    <name type="scientific">Ignisphaera aggregans</name>
    <dbReference type="NCBI Taxonomy" id="334771"/>
    <lineage>
        <taxon>Archaea</taxon>
        <taxon>Thermoproteota</taxon>
        <taxon>Thermoprotei</taxon>
        <taxon>Desulfurococcales</taxon>
        <taxon>Desulfurococcaceae</taxon>
        <taxon>Ignisphaera</taxon>
    </lineage>
</organism>
<dbReference type="HAMAP" id="MF_00310">
    <property type="entry name" value="ATP_synth_B_arch"/>
    <property type="match status" value="1"/>
</dbReference>
<dbReference type="AlphaFoldDB" id="A0A7J2U2E5"/>
<evidence type="ECO:0000256" key="4">
    <source>
        <dbReference type="ARBA" id="ARBA00022781"/>
    </source>
</evidence>
<accession>A0A7J2U2E5</accession>
<feature type="domain" description="ATPase F1/V1/A1 complex alpha/beta subunit N-terminal" evidence="10">
    <location>
        <begin position="18"/>
        <end position="75"/>
    </location>
</feature>
<keyword evidence="4 8" id="KW-0375">Hydrogen ion transport</keyword>
<dbReference type="InterPro" id="IPR055190">
    <property type="entry name" value="ATP-synt_VA_C"/>
</dbReference>
<dbReference type="Pfam" id="PF22919">
    <property type="entry name" value="ATP-synt_VA_C"/>
    <property type="match status" value="1"/>
</dbReference>
<evidence type="ECO:0000256" key="5">
    <source>
        <dbReference type="ARBA" id="ARBA00023065"/>
    </source>
</evidence>
<dbReference type="CDD" id="cd01135">
    <property type="entry name" value="V_A-ATPase_B"/>
    <property type="match status" value="1"/>
</dbReference>
<evidence type="ECO:0000259" key="11">
    <source>
        <dbReference type="Pfam" id="PF22919"/>
    </source>
</evidence>
<dbReference type="Gene3D" id="3.40.50.12240">
    <property type="match status" value="1"/>
</dbReference>
<comment type="subcellular location">
    <subcellularLocation>
        <location evidence="8">Cell membrane</location>
        <topology evidence="8">Peripheral membrane protein</topology>
    </subcellularLocation>
</comment>
<dbReference type="SUPFAM" id="SSF47917">
    <property type="entry name" value="C-terminal domain of alpha and beta subunits of F1 ATP synthase"/>
    <property type="match status" value="1"/>
</dbReference>
<evidence type="ECO:0000256" key="6">
    <source>
        <dbReference type="ARBA" id="ARBA00023136"/>
    </source>
</evidence>
<evidence type="ECO:0000256" key="7">
    <source>
        <dbReference type="ARBA" id="ARBA00023310"/>
    </source>
</evidence>
<feature type="domain" description="ATP synthase A/B type C-terminal" evidence="11">
    <location>
        <begin position="363"/>
        <end position="461"/>
    </location>
</feature>
<protein>
    <recommendedName>
        <fullName evidence="8">A-type ATP synthase subunit B</fullName>
    </recommendedName>
</protein>
<comment type="similarity">
    <text evidence="1 8">Belongs to the ATPase alpha/beta chains family.</text>
</comment>
<dbReference type="InterPro" id="IPR027417">
    <property type="entry name" value="P-loop_NTPase"/>
</dbReference>